<dbReference type="PIRSF" id="PIRSF018266">
    <property type="entry name" value="FecR"/>
    <property type="match status" value="1"/>
</dbReference>
<evidence type="ECO:0000313" key="4">
    <source>
        <dbReference type="EMBL" id="MBB6003748.1"/>
    </source>
</evidence>
<feature type="transmembrane region" description="Helical" evidence="1">
    <location>
        <begin position="101"/>
        <end position="119"/>
    </location>
</feature>
<evidence type="ECO:0000256" key="1">
    <source>
        <dbReference type="SAM" id="Phobius"/>
    </source>
</evidence>
<feature type="domain" description="Protein FecR C-terminal" evidence="3">
    <location>
        <begin position="296"/>
        <end position="362"/>
    </location>
</feature>
<organism evidence="4 5">
    <name type="scientific">Arcicella rosea</name>
    <dbReference type="NCBI Taxonomy" id="502909"/>
    <lineage>
        <taxon>Bacteria</taxon>
        <taxon>Pseudomonadati</taxon>
        <taxon>Bacteroidota</taxon>
        <taxon>Cytophagia</taxon>
        <taxon>Cytophagales</taxon>
        <taxon>Flectobacillaceae</taxon>
        <taxon>Arcicella</taxon>
    </lineage>
</organism>
<dbReference type="EMBL" id="JACHKT010000016">
    <property type="protein sequence ID" value="MBB6003748.1"/>
    <property type="molecule type" value="Genomic_DNA"/>
</dbReference>
<dbReference type="InterPro" id="IPR032508">
    <property type="entry name" value="FecR_C"/>
</dbReference>
<evidence type="ECO:0000259" key="2">
    <source>
        <dbReference type="Pfam" id="PF04773"/>
    </source>
</evidence>
<dbReference type="PANTHER" id="PTHR30273">
    <property type="entry name" value="PERIPLASMIC SIGNAL SENSOR AND SIGMA FACTOR ACTIVATOR FECR-RELATED"/>
    <property type="match status" value="1"/>
</dbReference>
<dbReference type="Pfam" id="PF04773">
    <property type="entry name" value="FecR"/>
    <property type="match status" value="1"/>
</dbReference>
<dbReference type="InterPro" id="IPR006860">
    <property type="entry name" value="FecR"/>
</dbReference>
<accession>A0A841ESV1</accession>
<keyword evidence="1" id="KW-1133">Transmembrane helix</keyword>
<keyword evidence="1" id="KW-0812">Transmembrane</keyword>
<keyword evidence="1" id="KW-0472">Membrane</keyword>
<dbReference type="RefSeq" id="WP_184134364.1">
    <property type="nucleotide sequence ID" value="NZ_JACHKT010000016.1"/>
</dbReference>
<evidence type="ECO:0000313" key="5">
    <source>
        <dbReference type="Proteomes" id="UP000524404"/>
    </source>
</evidence>
<name>A0A841ESV1_9BACT</name>
<keyword evidence="5" id="KW-1185">Reference proteome</keyword>
<feature type="domain" description="FecR protein" evidence="2">
    <location>
        <begin position="151"/>
        <end position="238"/>
    </location>
</feature>
<dbReference type="Gene3D" id="2.60.120.1440">
    <property type="match status" value="1"/>
</dbReference>
<dbReference type="GO" id="GO:0016989">
    <property type="term" value="F:sigma factor antagonist activity"/>
    <property type="evidence" value="ECO:0007669"/>
    <property type="project" value="TreeGrafter"/>
</dbReference>
<sequence>MNNYDNFKAIDFVNHQAFRAWVFNKELDANDDLLLWLSNSPSNRHELEKARMYLLNIHNMQPEISEEYVEDRIQDFWKKAEEKNLNIEDVVPAKKFSVLDWFVAAASVCLIVGLMWFLLPKREQSVNSLLSELFINDQSSDQIEKVNKGTESMYVLLPDGSKVTLEPNSSVSYPEKFGKELREVNLVGEAFFDVVRNPDHPFIVHFNELVVKVLGTSFTISAPKGDNKMQVLVKTGKVSVFENNEWQKLKDNTNPAVRGVIITANQKVEYLKETAKFEKKLVDSPAIINPVLSENDFTFDETPLMDVFEKLEKAYGIKIVVDENQVANCTLTASLSDEPLIEKLNLISKIIHGNYEMIDGQIVMNVKSCKK</sequence>
<reference evidence="4 5" key="1">
    <citation type="submission" date="2020-08" db="EMBL/GenBank/DDBJ databases">
        <title>Functional genomics of gut bacteria from endangered species of beetles.</title>
        <authorList>
            <person name="Carlos-Shanley C."/>
        </authorList>
    </citation>
    <scope>NUCLEOTIDE SEQUENCE [LARGE SCALE GENOMIC DNA]</scope>
    <source>
        <strain evidence="4 5">S00070</strain>
    </source>
</reference>
<evidence type="ECO:0000259" key="3">
    <source>
        <dbReference type="Pfam" id="PF16344"/>
    </source>
</evidence>
<dbReference type="PANTHER" id="PTHR30273:SF2">
    <property type="entry name" value="PROTEIN FECR"/>
    <property type="match status" value="1"/>
</dbReference>
<dbReference type="Gene3D" id="3.55.50.30">
    <property type="match status" value="1"/>
</dbReference>
<dbReference type="InterPro" id="IPR012373">
    <property type="entry name" value="Ferrdict_sens_TM"/>
</dbReference>
<gene>
    <name evidence="4" type="ORF">HNP25_002407</name>
</gene>
<comment type="caution">
    <text evidence="4">The sequence shown here is derived from an EMBL/GenBank/DDBJ whole genome shotgun (WGS) entry which is preliminary data.</text>
</comment>
<proteinExistence type="predicted"/>
<protein>
    <submittedName>
        <fullName evidence="4">Ferric-dicitrate binding protein FerR (Iron transport regulator)</fullName>
    </submittedName>
</protein>
<dbReference type="AlphaFoldDB" id="A0A841ESV1"/>
<dbReference type="Pfam" id="PF16344">
    <property type="entry name" value="FecR_C"/>
    <property type="match status" value="1"/>
</dbReference>
<dbReference type="Proteomes" id="UP000524404">
    <property type="component" value="Unassembled WGS sequence"/>
</dbReference>